<keyword evidence="2" id="KW-1185">Reference proteome</keyword>
<reference evidence="1 2" key="1">
    <citation type="journal article" date="2017" name="Mol. Ecol.">
        <title>Comparative and population genomic landscape of Phellinus noxius: A hypervariable fungus causing root rot in trees.</title>
        <authorList>
            <person name="Chung C.L."/>
            <person name="Lee T.J."/>
            <person name="Akiba M."/>
            <person name="Lee H.H."/>
            <person name="Kuo T.H."/>
            <person name="Liu D."/>
            <person name="Ke H.M."/>
            <person name="Yokoi T."/>
            <person name="Roa M.B."/>
            <person name="Lu M.J."/>
            <person name="Chang Y.Y."/>
            <person name="Ann P.J."/>
            <person name="Tsai J.N."/>
            <person name="Chen C.Y."/>
            <person name="Tzean S.S."/>
            <person name="Ota Y."/>
            <person name="Hattori T."/>
            <person name="Sahashi N."/>
            <person name="Liou R.F."/>
            <person name="Kikuchi T."/>
            <person name="Tsai I.J."/>
        </authorList>
    </citation>
    <scope>NUCLEOTIDE SEQUENCE [LARGE SCALE GENOMIC DNA]</scope>
    <source>
        <strain evidence="1 2">FFPRI411160</strain>
    </source>
</reference>
<sequence length="108" mass="12390">MCLGNRARAASDYVNGQLRTLYDNSLYYVEHHGTGSRPTETGIEYATCPAEFYGPGKHRHQRSTTDLTFFAKFGQPRVEFICNHELILKLNIIEGHYNLENQKVDPQQ</sequence>
<comment type="caution">
    <text evidence="1">The sequence shown here is derived from an EMBL/GenBank/DDBJ whole genome shotgun (WGS) entry which is preliminary data.</text>
</comment>
<gene>
    <name evidence="1" type="ORF">PNOK_0008700</name>
</gene>
<dbReference type="Proteomes" id="UP000217199">
    <property type="component" value="Unassembled WGS sequence"/>
</dbReference>
<protein>
    <submittedName>
        <fullName evidence="1">Uncharacterized protein</fullName>
    </submittedName>
</protein>
<dbReference type="STRING" id="2282107.A0A286UTT4"/>
<dbReference type="OrthoDB" id="5429442at2759"/>
<organism evidence="1 2">
    <name type="scientific">Pyrrhoderma noxium</name>
    <dbReference type="NCBI Taxonomy" id="2282107"/>
    <lineage>
        <taxon>Eukaryota</taxon>
        <taxon>Fungi</taxon>
        <taxon>Dikarya</taxon>
        <taxon>Basidiomycota</taxon>
        <taxon>Agaricomycotina</taxon>
        <taxon>Agaricomycetes</taxon>
        <taxon>Hymenochaetales</taxon>
        <taxon>Hymenochaetaceae</taxon>
        <taxon>Pyrrhoderma</taxon>
    </lineage>
</organism>
<accession>A0A286UTT4</accession>
<dbReference type="EMBL" id="NBII01000001">
    <property type="protein sequence ID" value="PAV23020.1"/>
    <property type="molecule type" value="Genomic_DNA"/>
</dbReference>
<evidence type="ECO:0000313" key="1">
    <source>
        <dbReference type="EMBL" id="PAV23020.1"/>
    </source>
</evidence>
<proteinExistence type="predicted"/>
<name>A0A286UTT4_9AGAM</name>
<evidence type="ECO:0000313" key="2">
    <source>
        <dbReference type="Proteomes" id="UP000217199"/>
    </source>
</evidence>
<dbReference type="InParanoid" id="A0A286UTT4"/>
<dbReference type="AlphaFoldDB" id="A0A286UTT4"/>